<sequence>MIRLECIDKVYRGESFEEKALNHVSLQIKDGEYFLDDIEIHNLPITQLHNIRKRKISFVFQQFALMNHCSVYENIEVPLLAQNVKKAIRKQIIMEKLEMLNIKELKNKLPIHISGGQ</sequence>
<dbReference type="GO" id="GO:0005524">
    <property type="term" value="F:ATP binding"/>
    <property type="evidence" value="ECO:0007669"/>
    <property type="project" value="UniProtKB-KW"/>
</dbReference>
<evidence type="ECO:0000313" key="2">
    <source>
        <dbReference type="EMBL" id="SES86305.1"/>
    </source>
</evidence>
<dbReference type="STRING" id="29364.SAMN04487772_104149"/>
<proteinExistence type="predicted"/>
<dbReference type="SUPFAM" id="SSF52540">
    <property type="entry name" value="P-loop containing nucleoside triphosphate hydrolases"/>
    <property type="match status" value="1"/>
</dbReference>
<dbReference type="InterPro" id="IPR050093">
    <property type="entry name" value="ABC_SmlMolc_Importer"/>
</dbReference>
<dbReference type="PANTHER" id="PTHR42781">
    <property type="entry name" value="SPERMIDINE/PUTRESCINE IMPORT ATP-BINDING PROTEIN POTA"/>
    <property type="match status" value="1"/>
</dbReference>
<keyword evidence="2" id="KW-0067">ATP-binding</keyword>
<keyword evidence="1" id="KW-0813">Transport</keyword>
<keyword evidence="2" id="KW-0547">Nucleotide-binding</keyword>
<keyword evidence="3" id="KW-1185">Reference proteome</keyword>
<dbReference type="OrthoDB" id="2586075at2"/>
<dbReference type="RefSeq" id="WP_092476722.1">
    <property type="nucleotide sequence ID" value="NZ_FOHN01000004.1"/>
</dbReference>
<dbReference type="PANTHER" id="PTHR42781:SF4">
    <property type="entry name" value="SPERMIDINE_PUTRESCINE IMPORT ATP-BINDING PROTEIN POTA"/>
    <property type="match status" value="1"/>
</dbReference>
<evidence type="ECO:0000256" key="1">
    <source>
        <dbReference type="ARBA" id="ARBA00022448"/>
    </source>
</evidence>
<dbReference type="InterPro" id="IPR027417">
    <property type="entry name" value="P-loop_NTPase"/>
</dbReference>
<evidence type="ECO:0000313" key="3">
    <source>
        <dbReference type="Proteomes" id="UP000199800"/>
    </source>
</evidence>
<dbReference type="EMBL" id="FOHN01000004">
    <property type="protein sequence ID" value="SES86305.1"/>
    <property type="molecule type" value="Genomic_DNA"/>
</dbReference>
<dbReference type="Proteomes" id="UP000199800">
    <property type="component" value="Unassembled WGS sequence"/>
</dbReference>
<name>A0A1H9ZX00_9FIRM</name>
<dbReference type="Gene3D" id="3.40.50.300">
    <property type="entry name" value="P-loop containing nucleotide triphosphate hydrolases"/>
    <property type="match status" value="1"/>
</dbReference>
<protein>
    <submittedName>
        <fullName evidence="2">Putative ABC transport system ATP-binding protein</fullName>
    </submittedName>
</protein>
<organism evidence="2 3">
    <name type="scientific">[Clostridium] polysaccharolyticum</name>
    <dbReference type="NCBI Taxonomy" id="29364"/>
    <lineage>
        <taxon>Bacteria</taxon>
        <taxon>Bacillati</taxon>
        <taxon>Bacillota</taxon>
        <taxon>Clostridia</taxon>
        <taxon>Lachnospirales</taxon>
        <taxon>Lachnospiraceae</taxon>
    </lineage>
</organism>
<reference evidence="2 3" key="1">
    <citation type="submission" date="2016-10" db="EMBL/GenBank/DDBJ databases">
        <authorList>
            <person name="de Groot N.N."/>
        </authorList>
    </citation>
    <scope>NUCLEOTIDE SEQUENCE [LARGE SCALE GENOMIC DNA]</scope>
    <source>
        <strain evidence="2 3">DSM 1801</strain>
    </source>
</reference>
<gene>
    <name evidence="2" type="ORF">SAMN04487772_104149</name>
</gene>
<dbReference type="AlphaFoldDB" id="A0A1H9ZX00"/>
<accession>A0A1H9ZX00</accession>